<sequence>MCIRSSELSGKAKNVANAKPISRVPSKAINNERTPIKGAVKPINNAKSTPAGKGASKGNDEKTISKTPSKAINKPISSSKPSEGSKNIGSKKPSVKQGVIGDKLVESNPVIDLPSDDIIVDTEVPNSDPIVIDGMPVVDLPGTGKRVGGANRGGVSKKVIKVASGAASSLKNMIFAKHFRLDHKA</sequence>
<protein>
    <submittedName>
        <fullName evidence="1">Uncharacterized protein</fullName>
    </submittedName>
</protein>
<comment type="caution">
    <text evidence="1">The sequence shown here is derived from an EMBL/GenBank/DDBJ whole genome shotgun (WGS) entry which is preliminary data.</text>
</comment>
<gene>
    <name evidence="1" type="ORF">DSO57_1038212</name>
</gene>
<dbReference type="Proteomes" id="UP001165960">
    <property type="component" value="Unassembled WGS sequence"/>
</dbReference>
<keyword evidence="2" id="KW-1185">Reference proteome</keyword>
<organism evidence="1 2">
    <name type="scientific">Entomophthora muscae</name>
    <dbReference type="NCBI Taxonomy" id="34485"/>
    <lineage>
        <taxon>Eukaryota</taxon>
        <taxon>Fungi</taxon>
        <taxon>Fungi incertae sedis</taxon>
        <taxon>Zoopagomycota</taxon>
        <taxon>Entomophthoromycotina</taxon>
        <taxon>Entomophthoromycetes</taxon>
        <taxon>Entomophthorales</taxon>
        <taxon>Entomophthoraceae</taxon>
        <taxon>Entomophthora</taxon>
    </lineage>
</organism>
<evidence type="ECO:0000313" key="2">
    <source>
        <dbReference type="Proteomes" id="UP001165960"/>
    </source>
</evidence>
<evidence type="ECO:0000313" key="1">
    <source>
        <dbReference type="EMBL" id="KAJ9083085.1"/>
    </source>
</evidence>
<reference evidence="1" key="1">
    <citation type="submission" date="2022-04" db="EMBL/GenBank/DDBJ databases">
        <title>Genome of the entomopathogenic fungus Entomophthora muscae.</title>
        <authorList>
            <person name="Elya C."/>
            <person name="Lovett B.R."/>
            <person name="Lee E."/>
            <person name="Macias A.M."/>
            <person name="Hajek A.E."/>
            <person name="De Bivort B.L."/>
            <person name="Kasson M.T."/>
            <person name="De Fine Licht H.H."/>
            <person name="Stajich J.E."/>
        </authorList>
    </citation>
    <scope>NUCLEOTIDE SEQUENCE</scope>
    <source>
        <strain evidence="1">Berkeley</strain>
    </source>
</reference>
<dbReference type="EMBL" id="QTSX02001173">
    <property type="protein sequence ID" value="KAJ9083085.1"/>
    <property type="molecule type" value="Genomic_DNA"/>
</dbReference>
<name>A0ACC2U8P2_9FUNG</name>
<proteinExistence type="predicted"/>
<accession>A0ACC2U8P2</accession>